<gene>
    <name evidence="15" type="ORF">J2X07_000387</name>
</gene>
<evidence type="ECO:0000256" key="11">
    <source>
        <dbReference type="SAM" id="MobiDB-lite"/>
    </source>
</evidence>
<proteinExistence type="inferred from homology"/>
<reference evidence="15 16" key="1">
    <citation type="submission" date="2023-07" db="EMBL/GenBank/DDBJ databases">
        <title>Sorghum-associated microbial communities from plants grown in Nebraska, USA.</title>
        <authorList>
            <person name="Schachtman D."/>
        </authorList>
    </citation>
    <scope>NUCLEOTIDE SEQUENCE [LARGE SCALE GENOMIC DNA]</scope>
    <source>
        <strain evidence="15 16">BE211</strain>
    </source>
</reference>
<evidence type="ECO:0000256" key="9">
    <source>
        <dbReference type="PROSITE-ProRule" id="PRU00703"/>
    </source>
</evidence>
<feature type="transmembrane region" description="Helical" evidence="12">
    <location>
        <begin position="100"/>
        <end position="125"/>
    </location>
</feature>
<feature type="transmembrane region" description="Helical" evidence="12">
    <location>
        <begin position="137"/>
        <end position="159"/>
    </location>
</feature>
<dbReference type="Gene3D" id="3.30.465.10">
    <property type="match status" value="1"/>
</dbReference>
<feature type="domain" description="CBS" evidence="13">
    <location>
        <begin position="287"/>
        <end position="344"/>
    </location>
</feature>
<keyword evidence="4 10" id="KW-0812">Transmembrane</keyword>
<dbReference type="InterPro" id="IPR051676">
    <property type="entry name" value="UPF0053_domain"/>
</dbReference>
<evidence type="ECO:0000259" key="13">
    <source>
        <dbReference type="PROSITE" id="PS51371"/>
    </source>
</evidence>
<feature type="region of interest" description="Disordered" evidence="11">
    <location>
        <begin position="432"/>
        <end position="453"/>
    </location>
</feature>
<dbReference type="Gene3D" id="3.10.580.10">
    <property type="entry name" value="CBS-domain"/>
    <property type="match status" value="1"/>
</dbReference>
<evidence type="ECO:0000256" key="4">
    <source>
        <dbReference type="ARBA" id="ARBA00022692"/>
    </source>
</evidence>
<keyword evidence="5" id="KW-0677">Repeat</keyword>
<comment type="caution">
    <text evidence="15">The sequence shown here is derived from an EMBL/GenBank/DDBJ whole genome shotgun (WGS) entry which is preliminary data.</text>
</comment>
<evidence type="ECO:0000256" key="8">
    <source>
        <dbReference type="ARBA" id="ARBA00023136"/>
    </source>
</evidence>
<dbReference type="PROSITE" id="PS51371">
    <property type="entry name" value="CBS"/>
    <property type="match status" value="2"/>
</dbReference>
<organism evidence="15 16">
    <name type="scientific">Fictibacillus barbaricus</name>
    <dbReference type="NCBI Taxonomy" id="182136"/>
    <lineage>
        <taxon>Bacteria</taxon>
        <taxon>Bacillati</taxon>
        <taxon>Bacillota</taxon>
        <taxon>Bacilli</taxon>
        <taxon>Bacillales</taxon>
        <taxon>Fictibacillaceae</taxon>
        <taxon>Fictibacillus</taxon>
    </lineage>
</organism>
<dbReference type="EMBL" id="JAVDWA010000001">
    <property type="protein sequence ID" value="MDR7071412.1"/>
    <property type="molecule type" value="Genomic_DNA"/>
</dbReference>
<name>A0ABU1TW42_9BACL</name>
<feature type="domain" description="CNNM transmembrane" evidence="14">
    <location>
        <begin position="1"/>
        <end position="204"/>
    </location>
</feature>
<keyword evidence="16" id="KW-1185">Reference proteome</keyword>
<dbReference type="PANTHER" id="PTHR43099:SF2">
    <property type="entry name" value="UPF0053 PROTEIN YRKA"/>
    <property type="match status" value="1"/>
</dbReference>
<dbReference type="InterPro" id="IPR046342">
    <property type="entry name" value="CBS_dom_sf"/>
</dbReference>
<dbReference type="CDD" id="cd04590">
    <property type="entry name" value="CBS_pair_CorC_HlyC_assoc"/>
    <property type="match status" value="1"/>
</dbReference>
<accession>A0ABU1TW42</accession>
<keyword evidence="3" id="KW-1003">Cell membrane</keyword>
<evidence type="ECO:0000256" key="7">
    <source>
        <dbReference type="ARBA" id="ARBA00023122"/>
    </source>
</evidence>
<dbReference type="InterPro" id="IPR005170">
    <property type="entry name" value="Transptr-assoc_dom"/>
</dbReference>
<evidence type="ECO:0000256" key="3">
    <source>
        <dbReference type="ARBA" id="ARBA00022475"/>
    </source>
</evidence>
<dbReference type="InterPro" id="IPR016169">
    <property type="entry name" value="FAD-bd_PCMH_sub2"/>
</dbReference>
<dbReference type="SMART" id="SM00116">
    <property type="entry name" value="CBS"/>
    <property type="match status" value="2"/>
</dbReference>
<keyword evidence="8 10" id="KW-0472">Membrane</keyword>
<evidence type="ECO:0000256" key="6">
    <source>
        <dbReference type="ARBA" id="ARBA00022989"/>
    </source>
</evidence>
<dbReference type="Proteomes" id="UP001258181">
    <property type="component" value="Unassembled WGS sequence"/>
</dbReference>
<comment type="similarity">
    <text evidence="2">Belongs to the UPF0053 family.</text>
</comment>
<evidence type="ECO:0000259" key="14">
    <source>
        <dbReference type="PROSITE" id="PS51846"/>
    </source>
</evidence>
<evidence type="ECO:0000256" key="2">
    <source>
        <dbReference type="ARBA" id="ARBA00006337"/>
    </source>
</evidence>
<feature type="domain" description="CBS" evidence="13">
    <location>
        <begin position="223"/>
        <end position="282"/>
    </location>
</feature>
<sequence length="453" mass="50847">MDSLTLLKLLAVALLILLTAFFVAAEFAIVKIRKSRIDQLAEEGNKRAIAAQKVIGNLDGSLSACQLGITITALGLGWLGEPTVEALLGPFFESLNLNETLVHTLSFAIAFASITFLHVVLGELAPKTVAIQKAETISLWLSPFLTGFYRVMFPFIWFLNGSAQLLVRMFGLKPASEHEMAHTEEELRLILSESYKSGEINKSEFSYVEKVFEFDDRTAKEIMVPRTEMVCLYADNTLQENISIIGDEKYTRYPVVGEDKDNVLGMVNAKEVFFDLIKGKEFPLDHYIRPTLSVFENTPIKETLLKLQKKGFHMAVLVDEYGGTAGIVTIEDIIEELVGEIRDEFDEDESPMIQAVSPNIKHFDGKVLIPEVNEIYGLSIDDSELDTIGGWILSQNSEIQEQEIISFDGYNFKVIELDGHQVKKIEVSKRISEEDHEDLQTPESDQNLIEKEA</sequence>
<dbReference type="SMART" id="SM01091">
    <property type="entry name" value="CorC_HlyC"/>
    <property type="match status" value="1"/>
</dbReference>
<keyword evidence="7 9" id="KW-0129">CBS domain</keyword>
<evidence type="ECO:0000256" key="10">
    <source>
        <dbReference type="PROSITE-ProRule" id="PRU01193"/>
    </source>
</evidence>
<dbReference type="Pfam" id="PF03471">
    <property type="entry name" value="CorC_HlyC"/>
    <property type="match status" value="1"/>
</dbReference>
<dbReference type="InterPro" id="IPR044751">
    <property type="entry name" value="Ion_transp-like_CBS"/>
</dbReference>
<evidence type="ECO:0000313" key="15">
    <source>
        <dbReference type="EMBL" id="MDR7071412.1"/>
    </source>
</evidence>
<feature type="transmembrane region" description="Helical" evidence="12">
    <location>
        <begin position="6"/>
        <end position="30"/>
    </location>
</feature>
<evidence type="ECO:0000256" key="5">
    <source>
        <dbReference type="ARBA" id="ARBA00022737"/>
    </source>
</evidence>
<dbReference type="InterPro" id="IPR002550">
    <property type="entry name" value="CNNM"/>
</dbReference>
<dbReference type="Pfam" id="PF00571">
    <property type="entry name" value="CBS"/>
    <property type="match status" value="2"/>
</dbReference>
<dbReference type="PANTHER" id="PTHR43099">
    <property type="entry name" value="UPF0053 PROTEIN YRKA"/>
    <property type="match status" value="1"/>
</dbReference>
<keyword evidence="6 10" id="KW-1133">Transmembrane helix</keyword>
<feature type="transmembrane region" description="Helical" evidence="12">
    <location>
        <begin position="62"/>
        <end position="80"/>
    </location>
</feature>
<dbReference type="SUPFAM" id="SSF56176">
    <property type="entry name" value="FAD-binding/transporter-associated domain-like"/>
    <property type="match status" value="1"/>
</dbReference>
<dbReference type="InterPro" id="IPR000644">
    <property type="entry name" value="CBS_dom"/>
</dbReference>
<evidence type="ECO:0000256" key="12">
    <source>
        <dbReference type="SAM" id="Phobius"/>
    </source>
</evidence>
<dbReference type="SUPFAM" id="SSF54631">
    <property type="entry name" value="CBS-domain pair"/>
    <property type="match status" value="1"/>
</dbReference>
<dbReference type="Pfam" id="PF01595">
    <property type="entry name" value="CNNM"/>
    <property type="match status" value="1"/>
</dbReference>
<evidence type="ECO:0000313" key="16">
    <source>
        <dbReference type="Proteomes" id="UP001258181"/>
    </source>
</evidence>
<protein>
    <submittedName>
        <fullName evidence="15">CBS domain containing-hemolysin-like protein</fullName>
    </submittedName>
</protein>
<dbReference type="InterPro" id="IPR036318">
    <property type="entry name" value="FAD-bd_PCMH-like_sf"/>
</dbReference>
<evidence type="ECO:0000256" key="1">
    <source>
        <dbReference type="ARBA" id="ARBA00004651"/>
    </source>
</evidence>
<comment type="subcellular location">
    <subcellularLocation>
        <location evidence="1">Cell membrane</location>
        <topology evidence="1">Multi-pass membrane protein</topology>
    </subcellularLocation>
</comment>
<dbReference type="PROSITE" id="PS51846">
    <property type="entry name" value="CNNM"/>
    <property type="match status" value="1"/>
</dbReference>